<sequence>MREAVESPFMALLTELRCHIYSYLPDTLYERIFPEFDMCRWEVYEMPTALMQLNKNIYQEVKDLSIQKSLQKFNDQLPPKIAIGPTGTKMESVYIKLSETLHRAGKELHTFFGEPQHCEDEIKNTSIDLSSWYNNTYLPQVALDEYEAFDTQTECRPEHLYKSVKQTLKRMECLISRSCFWFNSCSYLLELLGEIRSATPLSHMKFAP</sequence>
<dbReference type="RefSeq" id="XP_007714128.1">
    <property type="nucleotide sequence ID" value="XM_007715938.1"/>
</dbReference>
<dbReference type="HOGENOM" id="CLU_1320672_0_0_1"/>
<dbReference type="GeneID" id="19146264"/>
<protein>
    <submittedName>
        <fullName evidence="1">Uncharacterized protein</fullName>
    </submittedName>
</protein>
<dbReference type="EMBL" id="KI964658">
    <property type="protein sequence ID" value="EUC31571.1"/>
    <property type="molecule type" value="Genomic_DNA"/>
</dbReference>
<evidence type="ECO:0000313" key="2">
    <source>
        <dbReference type="Proteomes" id="UP000053841"/>
    </source>
</evidence>
<name>W6YJW2_COCC2</name>
<reference evidence="1 2" key="1">
    <citation type="journal article" date="2013" name="PLoS Genet.">
        <title>Comparative genome structure, secondary metabolite, and effector coding capacity across Cochliobolus pathogens.</title>
        <authorList>
            <person name="Condon B.J."/>
            <person name="Leng Y."/>
            <person name="Wu D."/>
            <person name="Bushley K.E."/>
            <person name="Ohm R.A."/>
            <person name="Otillar R."/>
            <person name="Martin J."/>
            <person name="Schackwitz W."/>
            <person name="Grimwood J."/>
            <person name="MohdZainudin N."/>
            <person name="Xue C."/>
            <person name="Wang R."/>
            <person name="Manning V.A."/>
            <person name="Dhillon B."/>
            <person name="Tu Z.J."/>
            <person name="Steffenson B.J."/>
            <person name="Salamov A."/>
            <person name="Sun H."/>
            <person name="Lowry S."/>
            <person name="LaButti K."/>
            <person name="Han J."/>
            <person name="Copeland A."/>
            <person name="Lindquist E."/>
            <person name="Barry K."/>
            <person name="Schmutz J."/>
            <person name="Baker S.E."/>
            <person name="Ciuffetti L.M."/>
            <person name="Grigoriev I.V."/>
            <person name="Zhong S."/>
            <person name="Turgeon B.G."/>
        </authorList>
    </citation>
    <scope>NUCLEOTIDE SEQUENCE [LARGE SCALE GENOMIC DNA]</scope>
    <source>
        <strain evidence="1 2">26-R-13</strain>
    </source>
</reference>
<dbReference type="AlphaFoldDB" id="W6YJW2"/>
<gene>
    <name evidence="1" type="ORF">COCCADRAFT_27735</name>
</gene>
<keyword evidence="2" id="KW-1185">Reference proteome</keyword>
<proteinExistence type="predicted"/>
<dbReference type="OrthoDB" id="3683168at2759"/>
<dbReference type="KEGG" id="bze:COCCADRAFT_27735"/>
<organism evidence="1 2">
    <name type="scientific">Cochliobolus carbonum (strain 26-R-13)</name>
    <name type="common">Maize leaf spot fungus</name>
    <name type="synonym">Bipolaris zeicola</name>
    <dbReference type="NCBI Taxonomy" id="930089"/>
    <lineage>
        <taxon>Eukaryota</taxon>
        <taxon>Fungi</taxon>
        <taxon>Dikarya</taxon>
        <taxon>Ascomycota</taxon>
        <taxon>Pezizomycotina</taxon>
        <taxon>Dothideomycetes</taxon>
        <taxon>Pleosporomycetidae</taxon>
        <taxon>Pleosporales</taxon>
        <taxon>Pleosporineae</taxon>
        <taxon>Pleosporaceae</taxon>
        <taxon>Bipolaris</taxon>
    </lineage>
</organism>
<dbReference type="Proteomes" id="UP000053841">
    <property type="component" value="Unassembled WGS sequence"/>
</dbReference>
<accession>W6YJW2</accession>
<evidence type="ECO:0000313" key="1">
    <source>
        <dbReference type="EMBL" id="EUC31571.1"/>
    </source>
</evidence>